<proteinExistence type="predicted"/>
<evidence type="ECO:0000313" key="4">
    <source>
        <dbReference type="Proteomes" id="UP001345219"/>
    </source>
</evidence>
<dbReference type="Pfam" id="PF14309">
    <property type="entry name" value="DUF4378"/>
    <property type="match status" value="1"/>
</dbReference>
<dbReference type="Proteomes" id="UP001345219">
    <property type="component" value="Chromosome 13"/>
</dbReference>
<evidence type="ECO:0000256" key="1">
    <source>
        <dbReference type="SAM" id="MobiDB-lite"/>
    </source>
</evidence>
<reference evidence="3 4" key="1">
    <citation type="journal article" date="2023" name="Hortic Res">
        <title>Pangenome of water caltrop reveals structural variations and asymmetric subgenome divergence after allopolyploidization.</title>
        <authorList>
            <person name="Zhang X."/>
            <person name="Chen Y."/>
            <person name="Wang L."/>
            <person name="Yuan Y."/>
            <person name="Fang M."/>
            <person name="Shi L."/>
            <person name="Lu R."/>
            <person name="Comes H.P."/>
            <person name="Ma Y."/>
            <person name="Chen Y."/>
            <person name="Huang G."/>
            <person name="Zhou Y."/>
            <person name="Zheng Z."/>
            <person name="Qiu Y."/>
        </authorList>
    </citation>
    <scope>NUCLEOTIDE SEQUENCE [LARGE SCALE GENOMIC DNA]</scope>
    <source>
        <tissue evidence="3">Roots</tissue>
    </source>
</reference>
<feature type="region of interest" description="Disordered" evidence="1">
    <location>
        <begin position="538"/>
        <end position="560"/>
    </location>
</feature>
<comment type="caution">
    <text evidence="3">The sequence shown here is derived from an EMBL/GenBank/DDBJ whole genome shotgun (WGS) entry which is preliminary data.</text>
</comment>
<dbReference type="PANTHER" id="PTHR40836:SF4">
    <property type="entry name" value="RB1-INDUCIBLE COILED-COIL PROTEIN"/>
    <property type="match status" value="1"/>
</dbReference>
<keyword evidence="4" id="KW-1185">Reference proteome</keyword>
<dbReference type="InterPro" id="IPR025486">
    <property type="entry name" value="DUF4378"/>
</dbReference>
<feature type="region of interest" description="Disordered" evidence="1">
    <location>
        <begin position="646"/>
        <end position="670"/>
    </location>
</feature>
<dbReference type="AlphaFoldDB" id="A0AAN7L2C6"/>
<protein>
    <recommendedName>
        <fullName evidence="2">DUF4378 domain-containing protein</fullName>
    </recommendedName>
</protein>
<name>A0AAN7L2C6_9MYRT</name>
<feature type="region of interest" description="Disordered" evidence="1">
    <location>
        <begin position="180"/>
        <end position="201"/>
    </location>
</feature>
<feature type="domain" description="DUF4378" evidence="2">
    <location>
        <begin position="605"/>
        <end position="776"/>
    </location>
</feature>
<evidence type="ECO:0000313" key="3">
    <source>
        <dbReference type="EMBL" id="KAK4780943.1"/>
    </source>
</evidence>
<dbReference type="EMBL" id="JAXIOK010000001">
    <property type="protein sequence ID" value="KAK4780943.1"/>
    <property type="molecule type" value="Genomic_DNA"/>
</dbReference>
<organism evidence="3 4">
    <name type="scientific">Trapa incisa</name>
    <dbReference type="NCBI Taxonomy" id="236973"/>
    <lineage>
        <taxon>Eukaryota</taxon>
        <taxon>Viridiplantae</taxon>
        <taxon>Streptophyta</taxon>
        <taxon>Embryophyta</taxon>
        <taxon>Tracheophyta</taxon>
        <taxon>Spermatophyta</taxon>
        <taxon>Magnoliopsida</taxon>
        <taxon>eudicotyledons</taxon>
        <taxon>Gunneridae</taxon>
        <taxon>Pentapetalae</taxon>
        <taxon>rosids</taxon>
        <taxon>malvids</taxon>
        <taxon>Myrtales</taxon>
        <taxon>Lythraceae</taxon>
        <taxon>Trapa</taxon>
    </lineage>
</organism>
<accession>A0AAN7L2C6</accession>
<gene>
    <name evidence="3" type="ORF">SAY87_017049</name>
</gene>
<evidence type="ECO:0000259" key="2">
    <source>
        <dbReference type="Pfam" id="PF14309"/>
    </source>
</evidence>
<feature type="region of interest" description="Disordered" evidence="1">
    <location>
        <begin position="514"/>
        <end position="533"/>
    </location>
</feature>
<dbReference type="PANTHER" id="PTHR40836">
    <property type="entry name" value="RB1-INDUCIBLE COILED-COIL PROTEIN"/>
    <property type="match status" value="1"/>
</dbReference>
<sequence length="789" mass="89982">MQSSARFQYSDDMEEDWTDSRYEHYPMKEAPMKKLINDEISRKPYSRKDGPSIVARLMGMDTLPLETKSTVSPINRREEPTWSHSCNNEKYTRSSVIHRHSNTYSFEHEFDHIYDHPSSKPKRRQHPQEEELQKFKKEFEAWQTAMCQECCRYGKTEKASTWALEEKYVGPKSHLVQVKSAERRPLPSYGENQKRYDSNQKEFSSFPSRAKYGYNETVPNKIVVLKPGPERIWSSEDSRTSFSGSSEERGSIEDFLEEVKERLKQEIHGKSFHKGLVVPRNGIASIEVDKSQDAQKIAKQISNRIRGSVTRDLEQGPDLVRSVSTRLHKSDIQLSEISSPEFISSDTRRFLAERLKNVLKREMGASDFSRPCLLEEKGVFQKLHRTEQEQLHAGSFLDESLSPKNLVRSLSAPVSGTSFGKLLLEDPRVITGAHIQRKQEHSIENLSAGMKKGKKENERFSLREKVYNFRNTFGLRRRLFRRRMASMADLHTWEPSLGKDIWSGPTVILDRGEEYENSTEVPPSPASVCSASSSQEEFCRPSYDHSPSSSPEETSGENMTVTSLCGDITSTCNEVQRQQSQSERAVEDTREHVSKLPELEDGIATYVRDLLVASGMYYGQPNPYALRSSDPQAMPISASVYEEVEVAQRQHGKEEEGGHHGSVKDGDSSRGMDRRILYDLVNEALPRVVGQPVISSRFRKNISVPWDLHHPQGPKLMDSVWGFISPIVYPPGDASLHYIETMLAREYAPWFHLLDEEADALGAEIEGSILRNLINEIVRDASLTTRLQA</sequence>